<evidence type="ECO:0000313" key="2">
    <source>
        <dbReference type="EMBL" id="KAB1284138.1"/>
    </source>
</evidence>
<sequence>MPAAAAKATEVQRARRVERRHTLSKGATNIPASETQAVWKTAESLLAHVLQARVLHTCLLQARVLQARVLHTCLLQACLLQARVL</sequence>
<dbReference type="Proteomes" id="UP000299084">
    <property type="component" value="Unassembled WGS sequence"/>
</dbReference>
<protein>
    <submittedName>
        <fullName evidence="2">Uncharacterized protein</fullName>
    </submittedName>
</protein>
<organism evidence="2 3">
    <name type="scientific">Camelus dromedarius</name>
    <name type="common">Dromedary</name>
    <name type="synonym">Arabian camel</name>
    <dbReference type="NCBI Taxonomy" id="9838"/>
    <lineage>
        <taxon>Eukaryota</taxon>
        <taxon>Metazoa</taxon>
        <taxon>Chordata</taxon>
        <taxon>Craniata</taxon>
        <taxon>Vertebrata</taxon>
        <taxon>Euteleostomi</taxon>
        <taxon>Mammalia</taxon>
        <taxon>Eutheria</taxon>
        <taxon>Laurasiatheria</taxon>
        <taxon>Artiodactyla</taxon>
        <taxon>Tylopoda</taxon>
        <taxon>Camelidae</taxon>
        <taxon>Camelus</taxon>
    </lineage>
</organism>
<evidence type="ECO:0000313" key="3">
    <source>
        <dbReference type="Proteomes" id="UP000299084"/>
    </source>
</evidence>
<accession>A0A5N4EKT5</accession>
<comment type="caution">
    <text evidence="2">The sequence shown here is derived from an EMBL/GenBank/DDBJ whole genome shotgun (WGS) entry which is preliminary data.</text>
</comment>
<feature type="region of interest" description="Disordered" evidence="1">
    <location>
        <begin position="1"/>
        <end position="26"/>
    </location>
</feature>
<proteinExistence type="predicted"/>
<name>A0A5N4EKT5_CAMDR</name>
<reference evidence="2 3" key="1">
    <citation type="journal article" date="2019" name="Mol. Ecol. Resour.">
        <title>Improving Illumina assemblies with Hi-C and long reads: an example with the North African dromedary.</title>
        <authorList>
            <person name="Elbers J.P."/>
            <person name="Rogers M.F."/>
            <person name="Perelman P.L."/>
            <person name="Proskuryakova A.A."/>
            <person name="Serdyukova N.A."/>
            <person name="Johnson W.E."/>
            <person name="Horin P."/>
            <person name="Corander J."/>
            <person name="Murphy D."/>
            <person name="Burger P.A."/>
        </authorList>
    </citation>
    <scope>NUCLEOTIDE SEQUENCE [LARGE SCALE GENOMIC DNA]</scope>
    <source>
        <strain evidence="2">Drom800</strain>
        <tissue evidence="2">Blood</tissue>
    </source>
</reference>
<gene>
    <name evidence="2" type="ORF">Cadr_000001245</name>
</gene>
<evidence type="ECO:0000256" key="1">
    <source>
        <dbReference type="SAM" id="MobiDB-lite"/>
    </source>
</evidence>
<dbReference type="EMBL" id="JWIN03000001">
    <property type="protein sequence ID" value="KAB1284138.1"/>
    <property type="molecule type" value="Genomic_DNA"/>
</dbReference>
<dbReference type="AlphaFoldDB" id="A0A5N4EKT5"/>
<keyword evidence="3" id="KW-1185">Reference proteome</keyword>